<evidence type="ECO:0000313" key="1">
    <source>
        <dbReference type="EMBL" id="TMS33986.1"/>
    </source>
</evidence>
<organism evidence="1 2">
    <name type="scientific">Steinernema carpocapsae</name>
    <name type="common">Entomopathogenic nematode</name>
    <dbReference type="NCBI Taxonomy" id="34508"/>
    <lineage>
        <taxon>Eukaryota</taxon>
        <taxon>Metazoa</taxon>
        <taxon>Ecdysozoa</taxon>
        <taxon>Nematoda</taxon>
        <taxon>Chromadorea</taxon>
        <taxon>Rhabditida</taxon>
        <taxon>Tylenchina</taxon>
        <taxon>Panagrolaimomorpha</taxon>
        <taxon>Strongyloidoidea</taxon>
        <taxon>Steinernematidae</taxon>
        <taxon>Steinernema</taxon>
    </lineage>
</organism>
<dbReference type="Proteomes" id="UP000298663">
    <property type="component" value="Unassembled WGS sequence"/>
</dbReference>
<dbReference type="EMBL" id="AZBU02000001">
    <property type="protein sequence ID" value="TMS33986.1"/>
    <property type="molecule type" value="Genomic_DNA"/>
</dbReference>
<reference evidence="1 2" key="2">
    <citation type="journal article" date="2019" name="G3 (Bethesda)">
        <title>Hybrid Assembly of the Genome of the Entomopathogenic Nematode Steinernema carpocapsae Identifies the X-Chromosome.</title>
        <authorList>
            <person name="Serra L."/>
            <person name="Macchietto M."/>
            <person name="Macias-Munoz A."/>
            <person name="McGill C.J."/>
            <person name="Rodriguez I.M."/>
            <person name="Rodriguez B."/>
            <person name="Murad R."/>
            <person name="Mortazavi A."/>
        </authorList>
    </citation>
    <scope>NUCLEOTIDE SEQUENCE [LARGE SCALE GENOMIC DNA]</scope>
    <source>
        <strain evidence="1 2">ALL</strain>
    </source>
</reference>
<proteinExistence type="predicted"/>
<reference evidence="1 2" key="1">
    <citation type="journal article" date="2015" name="Genome Biol.">
        <title>Comparative genomics of Steinernema reveals deeply conserved gene regulatory networks.</title>
        <authorList>
            <person name="Dillman A.R."/>
            <person name="Macchietto M."/>
            <person name="Porter C.F."/>
            <person name="Rogers A."/>
            <person name="Williams B."/>
            <person name="Antoshechkin I."/>
            <person name="Lee M.M."/>
            <person name="Goodwin Z."/>
            <person name="Lu X."/>
            <person name="Lewis E.E."/>
            <person name="Goodrich-Blair H."/>
            <person name="Stock S.P."/>
            <person name="Adams B.J."/>
            <person name="Sternberg P.W."/>
            <person name="Mortazavi A."/>
        </authorList>
    </citation>
    <scope>NUCLEOTIDE SEQUENCE [LARGE SCALE GENOMIC DNA]</scope>
    <source>
        <strain evidence="1 2">ALL</strain>
    </source>
</reference>
<gene>
    <name evidence="1" type="ORF">L596_001659</name>
</gene>
<protein>
    <submittedName>
        <fullName evidence="1">Uncharacterized protein</fullName>
    </submittedName>
</protein>
<name>A0A4U8UM60_STECR</name>
<dbReference type="AlphaFoldDB" id="A0A4U8UM60"/>
<accession>A0A4U8UM60</accession>
<sequence>MCHSPASKPPVEQLSALLHRPPVFPNSAHPKITDKLGCRRPYGPIYQSTEKNLLDKCVPYRRRHSNACLRLSPTGGLTFLFR</sequence>
<keyword evidence="2" id="KW-1185">Reference proteome</keyword>
<comment type="caution">
    <text evidence="1">The sequence shown here is derived from an EMBL/GenBank/DDBJ whole genome shotgun (WGS) entry which is preliminary data.</text>
</comment>
<evidence type="ECO:0000313" key="2">
    <source>
        <dbReference type="Proteomes" id="UP000298663"/>
    </source>
</evidence>